<dbReference type="InterPro" id="IPR017853">
    <property type="entry name" value="GH"/>
</dbReference>
<name>A0A1M6K6T7_PARC5</name>
<keyword evidence="5" id="KW-1185">Reference proteome</keyword>
<dbReference type="Gene3D" id="3.10.50.10">
    <property type="match status" value="1"/>
</dbReference>
<dbReference type="SUPFAM" id="SSF55383">
    <property type="entry name" value="Copper amine oxidase, domain N"/>
    <property type="match status" value="1"/>
</dbReference>
<dbReference type="InterPro" id="IPR029070">
    <property type="entry name" value="Chitinase_insertion_sf"/>
</dbReference>
<keyword evidence="1" id="KW-0812">Transmembrane</keyword>
<evidence type="ECO:0000259" key="2">
    <source>
        <dbReference type="PROSITE" id="PS51781"/>
    </source>
</evidence>
<dbReference type="PANTHER" id="PTHR46066">
    <property type="entry name" value="CHITINASE DOMAIN-CONTAINING PROTEIN 1 FAMILY MEMBER"/>
    <property type="match status" value="1"/>
</dbReference>
<evidence type="ECO:0000256" key="1">
    <source>
        <dbReference type="SAM" id="Phobius"/>
    </source>
</evidence>
<dbReference type="InterPro" id="IPR011583">
    <property type="entry name" value="Chitinase_II/V-like_cat"/>
</dbReference>
<accession>A0A1M6K6T7</accession>
<dbReference type="Pfam" id="PF00704">
    <property type="entry name" value="Glyco_hydro_18"/>
    <property type="match status" value="1"/>
</dbReference>
<dbReference type="OrthoDB" id="9775889at2"/>
<dbReference type="PROSITE" id="PS51910">
    <property type="entry name" value="GH18_2"/>
    <property type="match status" value="1"/>
</dbReference>
<dbReference type="Proteomes" id="UP000184465">
    <property type="component" value="Unassembled WGS sequence"/>
</dbReference>
<dbReference type="SMART" id="SM00636">
    <property type="entry name" value="Glyco_18"/>
    <property type="match status" value="1"/>
</dbReference>
<keyword evidence="1" id="KW-0472">Membrane</keyword>
<evidence type="ECO:0000259" key="3">
    <source>
        <dbReference type="PROSITE" id="PS51910"/>
    </source>
</evidence>
<keyword evidence="1" id="KW-1133">Transmembrane helix</keyword>
<dbReference type="InterPro" id="IPR001223">
    <property type="entry name" value="Glyco_hydro18_cat"/>
</dbReference>
<dbReference type="GO" id="GO:0005975">
    <property type="term" value="P:carbohydrate metabolic process"/>
    <property type="evidence" value="ECO:0007669"/>
    <property type="project" value="InterPro"/>
</dbReference>
<reference evidence="4 5" key="1">
    <citation type="submission" date="2016-11" db="EMBL/GenBank/DDBJ databases">
        <authorList>
            <person name="Jaros S."/>
            <person name="Januszkiewicz K."/>
            <person name="Wedrychowicz H."/>
        </authorList>
    </citation>
    <scope>NUCLEOTIDE SEQUENCE [LARGE SCALE GENOMIC DNA]</scope>
    <source>
        <strain evidence="4 5">DSM 15212</strain>
    </source>
</reference>
<feature type="domain" description="SH3b" evidence="2">
    <location>
        <begin position="160"/>
        <end position="226"/>
    </location>
</feature>
<proteinExistence type="predicted"/>
<dbReference type="Gene3D" id="2.30.30.40">
    <property type="entry name" value="SH3 Domains"/>
    <property type="match status" value="1"/>
</dbReference>
<dbReference type="AlphaFoldDB" id="A0A1M6K6T7"/>
<dbReference type="SUPFAM" id="SSF51445">
    <property type="entry name" value="(Trans)glycosidases"/>
    <property type="match status" value="1"/>
</dbReference>
<gene>
    <name evidence="4" type="ORF">SAMN02745912_00290</name>
</gene>
<dbReference type="Pfam" id="PF07833">
    <property type="entry name" value="Cu_amine_oxidN1"/>
    <property type="match status" value="1"/>
</dbReference>
<dbReference type="RefSeq" id="WP_073146604.1">
    <property type="nucleotide sequence ID" value="NZ_FRAG01000002.1"/>
</dbReference>
<evidence type="ECO:0000313" key="4">
    <source>
        <dbReference type="EMBL" id="SHJ54634.1"/>
    </source>
</evidence>
<dbReference type="STRING" id="1121301.SAMN02745912_00290"/>
<dbReference type="PROSITE" id="PS51781">
    <property type="entry name" value="SH3B"/>
    <property type="match status" value="1"/>
</dbReference>
<dbReference type="EMBL" id="FRAG01000002">
    <property type="protein sequence ID" value="SHJ54634.1"/>
    <property type="molecule type" value="Genomic_DNA"/>
</dbReference>
<dbReference type="InterPro" id="IPR003646">
    <property type="entry name" value="SH3-like_bac-type"/>
</dbReference>
<organism evidence="4 5">
    <name type="scientific">Paramaledivibacter caminithermalis (strain DSM 15212 / CIP 107654 / DViRD3)</name>
    <name type="common">Clostridium caminithermale</name>
    <dbReference type="NCBI Taxonomy" id="1121301"/>
    <lineage>
        <taxon>Bacteria</taxon>
        <taxon>Bacillati</taxon>
        <taxon>Bacillota</taxon>
        <taxon>Clostridia</taxon>
        <taxon>Peptostreptococcales</taxon>
        <taxon>Caminicellaceae</taxon>
        <taxon>Paramaledivibacter</taxon>
    </lineage>
</organism>
<sequence>MKKNNIAIAVFLSITFITLIFIIYNASMPVKPVVSITRDEKLMIKKPDSLIEYKNEDNSFIVDNDKTIYLSMDILSEKLYVKTHFDVEDNVAIITTLDKVIRFYGNTDEVKINNREANHIKPMIIKDGQPFIPIDKIKEELNIESKIIEGTNNIVIKSYLDNKLIGETSRNNVMLKKDKNIWAEIAGKLNKGDKIEIINQDNGWVRILTNEGYEGFIKEKYIKNIQEIAGAKPKVSKSIWQPEKGKILLAWESVYSKNPDTKKIKDMSGLNVISPTWIRLISPEGRLKHNIGKDYIDWAKKRGYKIWALFSNSFDPKLTDKFLNSSLARERVINDLLKLMKANDIDGINIDFENVYLKNKELLVQFIRELTPVFHDNNLVVSIDVTVIGGSDNWSRFLDRKALGEIVDYMAVMTYDEHWASSPVSGSVASLPWVERSIERILEEVPAEKLLLGVPFYTRIWIETPSNTKPNKMDVKSKAVSMNVVRNILNRNDIIKLWDKEAGQYYAVYIEDNKIHKIWVEDTKSIKLKTDLVKKYNLAGVAAWRRGFEIQEIWDVIDKNIN</sequence>
<dbReference type="Pfam" id="PF08239">
    <property type="entry name" value="SH3_3"/>
    <property type="match status" value="1"/>
</dbReference>
<dbReference type="InterPro" id="IPR036582">
    <property type="entry name" value="Mao_N_sf"/>
</dbReference>
<dbReference type="Gene3D" id="3.20.20.80">
    <property type="entry name" value="Glycosidases"/>
    <property type="match status" value="1"/>
</dbReference>
<protein>
    <submittedName>
        <fullName evidence="4">Spore germination protein YaaH</fullName>
    </submittedName>
</protein>
<evidence type="ECO:0000313" key="5">
    <source>
        <dbReference type="Proteomes" id="UP000184465"/>
    </source>
</evidence>
<dbReference type="InterPro" id="IPR012854">
    <property type="entry name" value="Cu_amine_oxidase-like_N"/>
</dbReference>
<feature type="domain" description="GH18" evidence="3">
    <location>
        <begin position="245"/>
        <end position="562"/>
    </location>
</feature>
<dbReference type="GO" id="GO:0008061">
    <property type="term" value="F:chitin binding"/>
    <property type="evidence" value="ECO:0007669"/>
    <property type="project" value="InterPro"/>
</dbReference>
<dbReference type="PANTHER" id="PTHR46066:SF2">
    <property type="entry name" value="CHITINASE DOMAIN-CONTAINING PROTEIN 1"/>
    <property type="match status" value="1"/>
</dbReference>
<feature type="transmembrane region" description="Helical" evidence="1">
    <location>
        <begin position="7"/>
        <end position="26"/>
    </location>
</feature>